<keyword evidence="7 9" id="KW-0472">Membrane</keyword>
<dbReference type="InterPro" id="IPR032823">
    <property type="entry name" value="BCA_ABC_TP_C"/>
</dbReference>
<evidence type="ECO:0000256" key="7">
    <source>
        <dbReference type="ARBA" id="ARBA00023136"/>
    </source>
</evidence>
<dbReference type="Gene3D" id="3.40.50.300">
    <property type="entry name" value="P-loop containing nucleotide triphosphate hydrolases"/>
    <property type="match status" value="1"/>
</dbReference>
<feature type="transmembrane region" description="Helical" evidence="9">
    <location>
        <begin position="127"/>
        <end position="151"/>
    </location>
</feature>
<evidence type="ECO:0000256" key="6">
    <source>
        <dbReference type="ARBA" id="ARBA00022989"/>
    </source>
</evidence>
<feature type="transmembrane region" description="Helical" evidence="9">
    <location>
        <begin position="98"/>
        <end position="120"/>
    </location>
</feature>
<organism evidence="11 12">
    <name type="scientific">Bradyrhizobium brasilense</name>
    <dbReference type="NCBI Taxonomy" id="1419277"/>
    <lineage>
        <taxon>Bacteria</taxon>
        <taxon>Pseudomonadati</taxon>
        <taxon>Pseudomonadota</taxon>
        <taxon>Alphaproteobacteria</taxon>
        <taxon>Hyphomicrobiales</taxon>
        <taxon>Nitrobacteraceae</taxon>
        <taxon>Bradyrhizobium</taxon>
    </lineage>
</organism>
<dbReference type="Pfam" id="PF12399">
    <property type="entry name" value="BCA_ABC_TP_C"/>
    <property type="match status" value="1"/>
</dbReference>
<evidence type="ECO:0000256" key="4">
    <source>
        <dbReference type="ARBA" id="ARBA00022741"/>
    </source>
</evidence>
<evidence type="ECO:0000256" key="9">
    <source>
        <dbReference type="SAM" id="Phobius"/>
    </source>
</evidence>
<dbReference type="PANTHER" id="PTHR30482">
    <property type="entry name" value="HIGH-AFFINITY BRANCHED-CHAIN AMINO ACID TRANSPORT SYSTEM PERMEASE"/>
    <property type="match status" value="1"/>
</dbReference>
<comment type="subcellular location">
    <subcellularLocation>
        <location evidence="1">Cell membrane</location>
        <topology evidence="1">Multi-pass membrane protein</topology>
    </subcellularLocation>
</comment>
<evidence type="ECO:0000313" key="11">
    <source>
        <dbReference type="EMBL" id="SDF08397.1"/>
    </source>
</evidence>
<dbReference type="InterPro" id="IPR027417">
    <property type="entry name" value="P-loop_NTPase"/>
</dbReference>
<feature type="transmembrane region" description="Helical" evidence="9">
    <location>
        <begin position="52"/>
        <end position="78"/>
    </location>
</feature>
<evidence type="ECO:0000256" key="5">
    <source>
        <dbReference type="ARBA" id="ARBA00022840"/>
    </source>
</evidence>
<dbReference type="GO" id="GO:0016887">
    <property type="term" value="F:ATP hydrolysis activity"/>
    <property type="evidence" value="ECO:0007669"/>
    <property type="project" value="InterPro"/>
</dbReference>
<reference evidence="11 12" key="1">
    <citation type="submission" date="2016-10" db="EMBL/GenBank/DDBJ databases">
        <authorList>
            <person name="de Groot N.N."/>
        </authorList>
    </citation>
    <scope>NUCLEOTIDE SEQUENCE [LARGE SCALE GENOMIC DNA]</scope>
    <source>
        <strain evidence="11 12">R5</strain>
    </source>
</reference>
<dbReference type="AlphaFoldDB" id="A0A1G7I6N4"/>
<proteinExistence type="predicted"/>
<dbReference type="SUPFAM" id="SSF52540">
    <property type="entry name" value="P-loop containing nucleoside triphosphate hydrolases"/>
    <property type="match status" value="1"/>
</dbReference>
<dbReference type="GO" id="GO:0015658">
    <property type="term" value="F:branched-chain amino acid transmembrane transporter activity"/>
    <property type="evidence" value="ECO:0007669"/>
    <property type="project" value="InterPro"/>
</dbReference>
<dbReference type="GO" id="GO:0005886">
    <property type="term" value="C:plasma membrane"/>
    <property type="evidence" value="ECO:0007669"/>
    <property type="project" value="UniProtKB-SubCell"/>
</dbReference>
<sequence>MTSVVATPSRADSGVWRAALPHVLPFLGILVAAVLLPFVSNDYWVLIGTRMAIYWVLVSGLNLVVGFAGHLAIGYVALLTLGAYTTSVLVAGNVMPALPVFVALPIAGLIGAIFGVVVGLPALRLRTFYFAMSTLGFATIVTQIALAWQSVTGGGIGIAGPEFPPPFNTPWGFYALCIAFAALTTWMSANVARSRFGRALIAVRDAEVAAEASGISKPKMLIAIFLFAGALAAIAGGLFATLQTYITPDAFTFDLSVLFFIAILIGGRGSILGPMLGTIILTILPEIAAPLAAWSTFLYAVLLLVIVLVMPGGIAALLDFRNRRPLASNRAIVPRPAALADIVRRRDGGKTLQLRGIALSFGNVKAIDGLDLDIAPGAIHGLIGPNGSGKTTTLNVISGYYAAKAGTMTLGGEVLAAGQPVKRAACGIARTFQTPRVIGEASVLENVMIGGSIEGRANFVEAMLALPRNGADERLLAAKAHALLGVVGLEALADIRADRLQHSELRFIEIARALMLDPDFLLLDEPAAGLSNDEIERLASLIKAVCGRGTGVLLVEHHADLIFDICHQVTVLNLGRTLAAGTPAEIRVHKEVVSAYLGG</sequence>
<dbReference type="Pfam" id="PF00005">
    <property type="entry name" value="ABC_tran"/>
    <property type="match status" value="1"/>
</dbReference>
<name>A0A1G7I6N4_9BRAD</name>
<dbReference type="InterPro" id="IPR001851">
    <property type="entry name" value="ABC_transp_permease"/>
</dbReference>
<keyword evidence="2" id="KW-1003">Cell membrane</keyword>
<evidence type="ECO:0000256" key="8">
    <source>
        <dbReference type="ARBA" id="ARBA00024722"/>
    </source>
</evidence>
<dbReference type="InterPro" id="IPR043428">
    <property type="entry name" value="LivM-like"/>
</dbReference>
<evidence type="ECO:0000256" key="3">
    <source>
        <dbReference type="ARBA" id="ARBA00022692"/>
    </source>
</evidence>
<dbReference type="PANTHER" id="PTHR30482:SF10">
    <property type="entry name" value="HIGH-AFFINITY BRANCHED-CHAIN AMINO ACID TRANSPORT PROTEIN BRAE"/>
    <property type="match status" value="1"/>
</dbReference>
<dbReference type="InterPro" id="IPR003593">
    <property type="entry name" value="AAA+_ATPase"/>
</dbReference>
<feature type="transmembrane region" description="Helical" evidence="9">
    <location>
        <begin position="20"/>
        <end position="40"/>
    </location>
</feature>
<feature type="transmembrane region" description="Helical" evidence="9">
    <location>
        <begin position="272"/>
        <end position="291"/>
    </location>
</feature>
<keyword evidence="6 9" id="KW-1133">Transmembrane helix</keyword>
<evidence type="ECO:0000313" key="12">
    <source>
        <dbReference type="Proteomes" id="UP000199245"/>
    </source>
</evidence>
<feature type="domain" description="ABC transporter" evidence="10">
    <location>
        <begin position="352"/>
        <end position="599"/>
    </location>
</feature>
<dbReference type="InterPro" id="IPR003439">
    <property type="entry name" value="ABC_transporter-like_ATP-bd"/>
</dbReference>
<evidence type="ECO:0000256" key="2">
    <source>
        <dbReference type="ARBA" id="ARBA00022475"/>
    </source>
</evidence>
<feature type="transmembrane region" description="Helical" evidence="9">
    <location>
        <begin position="297"/>
        <end position="320"/>
    </location>
</feature>
<comment type="function">
    <text evidence="8">Involved in beta-(1--&gt;2)glucan export. Transmembrane domains (TMD) form a pore in the inner membrane and the ATP-binding domain (NBD) is responsible for energy generation.</text>
</comment>
<feature type="transmembrane region" description="Helical" evidence="9">
    <location>
        <begin position="171"/>
        <end position="189"/>
    </location>
</feature>
<dbReference type="GO" id="GO:0005524">
    <property type="term" value="F:ATP binding"/>
    <property type="evidence" value="ECO:0007669"/>
    <property type="project" value="UniProtKB-KW"/>
</dbReference>
<dbReference type="CDD" id="cd06581">
    <property type="entry name" value="TM_PBP1_LivM_like"/>
    <property type="match status" value="1"/>
</dbReference>
<dbReference type="SMART" id="SM00382">
    <property type="entry name" value="AAA"/>
    <property type="match status" value="1"/>
</dbReference>
<dbReference type="EMBL" id="FMZW01000044">
    <property type="protein sequence ID" value="SDF08397.1"/>
    <property type="molecule type" value="Genomic_DNA"/>
</dbReference>
<dbReference type="Proteomes" id="UP000199245">
    <property type="component" value="Unassembled WGS sequence"/>
</dbReference>
<evidence type="ECO:0000259" key="10">
    <source>
        <dbReference type="PROSITE" id="PS50893"/>
    </source>
</evidence>
<feature type="transmembrane region" description="Helical" evidence="9">
    <location>
        <begin position="220"/>
        <end position="239"/>
    </location>
</feature>
<accession>A0A1G7I6N4</accession>
<evidence type="ECO:0000256" key="1">
    <source>
        <dbReference type="ARBA" id="ARBA00004651"/>
    </source>
</evidence>
<gene>
    <name evidence="11" type="ORF">SAMN05216337_104421</name>
</gene>
<dbReference type="RefSeq" id="WP_092088634.1">
    <property type="nucleotide sequence ID" value="NZ_FMZW01000044.1"/>
</dbReference>
<keyword evidence="4" id="KW-0547">Nucleotide-binding</keyword>
<keyword evidence="3 9" id="KW-0812">Transmembrane</keyword>
<dbReference type="PROSITE" id="PS50893">
    <property type="entry name" value="ABC_TRANSPORTER_2"/>
    <property type="match status" value="1"/>
</dbReference>
<protein>
    <submittedName>
        <fullName evidence="11">Amino acid/amide ABC transporter membrane protein 2, HAAT family /amino acid/amide ABC transporter ATP-binding protein 1, HAAT family</fullName>
    </submittedName>
</protein>
<keyword evidence="5 11" id="KW-0067">ATP-binding</keyword>
<dbReference type="Pfam" id="PF02653">
    <property type="entry name" value="BPD_transp_2"/>
    <property type="match status" value="1"/>
</dbReference>